<dbReference type="EMBL" id="FOSG01000024">
    <property type="protein sequence ID" value="SFL69535.1"/>
    <property type="molecule type" value="Genomic_DNA"/>
</dbReference>
<organism evidence="2 3">
    <name type="scientific">Streptomyces pini</name>
    <dbReference type="NCBI Taxonomy" id="1520580"/>
    <lineage>
        <taxon>Bacteria</taxon>
        <taxon>Bacillati</taxon>
        <taxon>Actinomycetota</taxon>
        <taxon>Actinomycetes</taxon>
        <taxon>Kitasatosporales</taxon>
        <taxon>Streptomycetaceae</taxon>
        <taxon>Streptomyces</taxon>
    </lineage>
</organism>
<dbReference type="Proteomes" id="UP000198928">
    <property type="component" value="Unassembled WGS sequence"/>
</dbReference>
<gene>
    <name evidence="2" type="ORF">SAMN05192584_12471</name>
</gene>
<evidence type="ECO:0000313" key="3">
    <source>
        <dbReference type="Proteomes" id="UP000198928"/>
    </source>
</evidence>
<feature type="transmembrane region" description="Helical" evidence="1">
    <location>
        <begin position="53"/>
        <end position="75"/>
    </location>
</feature>
<protein>
    <submittedName>
        <fullName evidence="2">Uncharacterized protein</fullName>
    </submittedName>
</protein>
<evidence type="ECO:0000256" key="1">
    <source>
        <dbReference type="SAM" id="Phobius"/>
    </source>
</evidence>
<dbReference type="OrthoDB" id="5198493at2"/>
<feature type="transmembrane region" description="Helical" evidence="1">
    <location>
        <begin position="20"/>
        <end position="41"/>
    </location>
</feature>
<dbReference type="RefSeq" id="WP_139238176.1">
    <property type="nucleotide sequence ID" value="NZ_FOSG01000024.1"/>
</dbReference>
<dbReference type="AlphaFoldDB" id="A0A1I4JSF7"/>
<accession>A0A1I4JSF7</accession>
<keyword evidence="1" id="KW-0812">Transmembrane</keyword>
<proteinExistence type="predicted"/>
<keyword evidence="1" id="KW-0472">Membrane</keyword>
<evidence type="ECO:0000313" key="2">
    <source>
        <dbReference type="EMBL" id="SFL69535.1"/>
    </source>
</evidence>
<name>A0A1I4JSF7_9ACTN</name>
<sequence length="286" mass="32877">MAQQTRVARARRWWRSTPSLIRRFSVVLLILGVVLAGTGLWLDRTNWWEGHGFFANLVSSLTSLCFGVPTALLVLSHLGETQAHARQTQRVKDYARNEIHEFQVALTKAFNVTDTTELAARVRTLSTGLHQFRQLAVIDGPTAARFFQTLNALLALGRGPTRSYRPSTNFGALSRDRWQWRRIETWHVRVETQWRVLSEEVRPKILECGLRWLPRSPAAEAEQAMRRLLDEDGRNPWRMPEHFTDPDAVKAMGHFLHDLRVLCSTAETLAAYYPSRPREPGRRRSS</sequence>
<reference evidence="3" key="1">
    <citation type="submission" date="2016-10" db="EMBL/GenBank/DDBJ databases">
        <authorList>
            <person name="Varghese N."/>
            <person name="Submissions S."/>
        </authorList>
    </citation>
    <scope>NUCLEOTIDE SEQUENCE [LARGE SCALE GENOMIC DNA]</scope>
    <source>
        <strain evidence="3">PL19</strain>
    </source>
</reference>
<keyword evidence="1" id="KW-1133">Transmembrane helix</keyword>
<keyword evidence="3" id="KW-1185">Reference proteome</keyword>